<dbReference type="RefSeq" id="WP_367919941.1">
    <property type="nucleotide sequence ID" value="NZ_BAABAC010000024.1"/>
</dbReference>
<protein>
    <recommendedName>
        <fullName evidence="4">Lipoprotein</fullName>
    </recommendedName>
</protein>
<proteinExistence type="predicted"/>
<dbReference type="PROSITE" id="PS51257">
    <property type="entry name" value="PROKAR_LIPOPROTEIN"/>
    <property type="match status" value="1"/>
</dbReference>
<dbReference type="EMBL" id="JBHTLX010000021">
    <property type="protein sequence ID" value="MFD1249602.1"/>
    <property type="molecule type" value="Genomic_DNA"/>
</dbReference>
<dbReference type="Proteomes" id="UP001597229">
    <property type="component" value="Unassembled WGS sequence"/>
</dbReference>
<evidence type="ECO:0008006" key="4">
    <source>
        <dbReference type="Google" id="ProtNLM"/>
    </source>
</evidence>
<comment type="caution">
    <text evidence="2">The sequence shown here is derived from an EMBL/GenBank/DDBJ whole genome shotgun (WGS) entry which is preliminary data.</text>
</comment>
<keyword evidence="3" id="KW-1185">Reference proteome</keyword>
<feature type="signal peptide" evidence="1">
    <location>
        <begin position="1"/>
        <end position="23"/>
    </location>
</feature>
<keyword evidence="1" id="KW-0732">Signal</keyword>
<accession>A0ABW3W5U5</accession>
<evidence type="ECO:0000313" key="2">
    <source>
        <dbReference type="EMBL" id="MFD1249602.1"/>
    </source>
</evidence>
<sequence length="193" mass="20448">MRQLIHNRLAAVLVLTLCIFFGACDSKDGAGAGRGTGPVSFDSKDGGEQWAFVRAAKGQQVVFGALGVTNHGDEAATLTSAILTGPDDVVADEGARLATVLVRPVAAGADYVGAAVWPFKRYAEGAAPLEGYKLAPHATAELLYIVNVKEQGHWFWPRSEVRYTSGGKRYHDSTSTGFLVCPPGLDRSCDPPD</sequence>
<evidence type="ECO:0000313" key="3">
    <source>
        <dbReference type="Proteomes" id="UP001597229"/>
    </source>
</evidence>
<organism evidence="2 3">
    <name type="scientific">Nocardioides ginsengisoli</name>
    <dbReference type="NCBI Taxonomy" id="363868"/>
    <lineage>
        <taxon>Bacteria</taxon>
        <taxon>Bacillati</taxon>
        <taxon>Actinomycetota</taxon>
        <taxon>Actinomycetes</taxon>
        <taxon>Propionibacteriales</taxon>
        <taxon>Nocardioidaceae</taxon>
        <taxon>Nocardioides</taxon>
    </lineage>
</organism>
<feature type="chain" id="PRO_5045418844" description="Lipoprotein" evidence="1">
    <location>
        <begin position="24"/>
        <end position="193"/>
    </location>
</feature>
<name>A0ABW3W5U5_9ACTN</name>
<gene>
    <name evidence="2" type="ORF">ACFQ3F_17515</name>
</gene>
<reference evidence="3" key="1">
    <citation type="journal article" date="2019" name="Int. J. Syst. Evol. Microbiol.">
        <title>The Global Catalogue of Microorganisms (GCM) 10K type strain sequencing project: providing services to taxonomists for standard genome sequencing and annotation.</title>
        <authorList>
            <consortium name="The Broad Institute Genomics Platform"/>
            <consortium name="The Broad Institute Genome Sequencing Center for Infectious Disease"/>
            <person name="Wu L."/>
            <person name="Ma J."/>
        </authorList>
    </citation>
    <scope>NUCLEOTIDE SEQUENCE [LARGE SCALE GENOMIC DNA]</scope>
    <source>
        <strain evidence="3">CCUG 52478</strain>
    </source>
</reference>
<evidence type="ECO:0000256" key="1">
    <source>
        <dbReference type="SAM" id="SignalP"/>
    </source>
</evidence>